<dbReference type="CDD" id="cd06445">
    <property type="entry name" value="ATase"/>
    <property type="match status" value="1"/>
</dbReference>
<evidence type="ECO:0000256" key="5">
    <source>
        <dbReference type="ARBA" id="ARBA00022679"/>
    </source>
</evidence>
<dbReference type="NCBIfam" id="TIGR00589">
    <property type="entry name" value="ogt"/>
    <property type="match status" value="1"/>
</dbReference>
<dbReference type="PANTHER" id="PTHR10815">
    <property type="entry name" value="METHYLATED-DNA--PROTEIN-CYSTEINE METHYLTRANSFERASE"/>
    <property type="match status" value="1"/>
</dbReference>
<dbReference type="EC" id="2.1.1.63" evidence="9"/>
<dbReference type="InterPro" id="IPR036631">
    <property type="entry name" value="MGMT_N_sf"/>
</dbReference>
<proteinExistence type="inferred from homology"/>
<keyword evidence="6 9" id="KW-0227">DNA damage</keyword>
<dbReference type="KEGG" id="ete:ETEE_0228"/>
<comment type="subcellular location">
    <subcellularLocation>
        <location evidence="9">Cytoplasm</location>
    </subcellularLocation>
</comment>
<dbReference type="SUPFAM" id="SSF53155">
    <property type="entry name" value="Methylated DNA-protein cysteine methyltransferase domain"/>
    <property type="match status" value="1"/>
</dbReference>
<dbReference type="GO" id="GO:0005737">
    <property type="term" value="C:cytoplasm"/>
    <property type="evidence" value="ECO:0007669"/>
    <property type="project" value="UniProtKB-SubCell"/>
</dbReference>
<dbReference type="Gene3D" id="3.30.160.70">
    <property type="entry name" value="Methylated DNA-protein cysteine methyltransferase domain"/>
    <property type="match status" value="1"/>
</dbReference>
<dbReference type="GeneID" id="33938038"/>
<dbReference type="GO" id="GO:0006307">
    <property type="term" value="P:DNA alkylation repair"/>
    <property type="evidence" value="ECO:0007669"/>
    <property type="project" value="UniProtKB-UniRule"/>
</dbReference>
<sequence>MDYDHYDSPLGPLLMAADGGGLSQLWLPNEVIARVIPADWHRCGTHPLLRRTRALLDAYFAKEHPCWQDLPLTPQGSAFQRRVWQQLSEVPYGQCSHYGELARRLDNPRAVRAVGGAVGRNPIAILIPCHRILGKGGNLTGYSGGLAIKRALLELEGIPYRP</sequence>
<dbReference type="Proteomes" id="UP000028681">
    <property type="component" value="Chromosome"/>
</dbReference>
<name>A0A076LLZ9_9GAMM</name>
<evidence type="ECO:0000256" key="1">
    <source>
        <dbReference type="ARBA" id="ARBA00001286"/>
    </source>
</evidence>
<comment type="miscellaneous">
    <text evidence="9">This enzyme catalyzes only one turnover and therefore is not strictly catalytic. According to one definition, an enzyme is a biocatalyst that acts repeatedly and over many reaction cycles.</text>
</comment>
<evidence type="ECO:0000256" key="7">
    <source>
        <dbReference type="ARBA" id="ARBA00023204"/>
    </source>
</evidence>
<dbReference type="AlphaFoldDB" id="A0A076LLZ9"/>
<dbReference type="SUPFAM" id="SSF46767">
    <property type="entry name" value="Methylated DNA-protein cysteine methyltransferase, C-terminal domain"/>
    <property type="match status" value="1"/>
</dbReference>
<evidence type="ECO:0000256" key="4">
    <source>
        <dbReference type="ARBA" id="ARBA00022603"/>
    </source>
</evidence>
<dbReference type="InterPro" id="IPR001497">
    <property type="entry name" value="MethylDNA_cys_MeTrfase_AS"/>
</dbReference>
<comment type="catalytic activity">
    <reaction evidence="1 9">
        <text>a 4-O-methyl-thymidine in DNA + L-cysteinyl-[protein] = a thymidine in DNA + S-methyl-L-cysteinyl-[protein]</text>
        <dbReference type="Rhea" id="RHEA:53428"/>
        <dbReference type="Rhea" id="RHEA-COMP:10131"/>
        <dbReference type="Rhea" id="RHEA-COMP:10132"/>
        <dbReference type="Rhea" id="RHEA-COMP:13555"/>
        <dbReference type="Rhea" id="RHEA-COMP:13556"/>
        <dbReference type="ChEBI" id="CHEBI:29950"/>
        <dbReference type="ChEBI" id="CHEBI:82612"/>
        <dbReference type="ChEBI" id="CHEBI:137386"/>
        <dbReference type="ChEBI" id="CHEBI:137387"/>
        <dbReference type="EC" id="2.1.1.63"/>
    </reaction>
</comment>
<keyword evidence="7 9" id="KW-0234">DNA repair</keyword>
<organism evidence="11 12">
    <name type="scientific">Edwardsiella anguillarum ET080813</name>
    <dbReference type="NCBI Taxonomy" id="667120"/>
    <lineage>
        <taxon>Bacteria</taxon>
        <taxon>Pseudomonadati</taxon>
        <taxon>Pseudomonadota</taxon>
        <taxon>Gammaproteobacteria</taxon>
        <taxon>Enterobacterales</taxon>
        <taxon>Hafniaceae</taxon>
        <taxon>Edwardsiella</taxon>
    </lineage>
</organism>
<evidence type="ECO:0000259" key="10">
    <source>
        <dbReference type="Pfam" id="PF01035"/>
    </source>
</evidence>
<evidence type="ECO:0000256" key="3">
    <source>
        <dbReference type="ARBA" id="ARBA00022490"/>
    </source>
</evidence>
<dbReference type="Pfam" id="PF01035">
    <property type="entry name" value="DNA_binding_1"/>
    <property type="match status" value="1"/>
</dbReference>
<dbReference type="InterPro" id="IPR023546">
    <property type="entry name" value="MGMT"/>
</dbReference>
<dbReference type="PANTHER" id="PTHR10815:SF5">
    <property type="entry name" value="METHYLATED-DNA--PROTEIN-CYSTEINE METHYLTRANSFERASE"/>
    <property type="match status" value="1"/>
</dbReference>
<feature type="domain" description="Methylated-DNA-[protein]-cysteine S-methyltransferase DNA binding" evidence="10">
    <location>
        <begin position="78"/>
        <end position="158"/>
    </location>
</feature>
<accession>A0A076LLZ9</accession>
<dbReference type="HAMAP" id="MF_00772">
    <property type="entry name" value="OGT"/>
    <property type="match status" value="1"/>
</dbReference>
<comment type="function">
    <text evidence="9">Involved in the cellular defense against the biological effects of O6-methylguanine (O6-MeG) and O4-methylthymine (O4-MeT) in DNA. Repairs the methylated nucleobase in DNA by stoichiometrically transferring the methyl group to a cysteine residue in the enzyme. This is a suicide reaction: the enzyme is irreversibly inactivated.</text>
</comment>
<gene>
    <name evidence="11" type="ORF">ETEE_0228</name>
</gene>
<dbReference type="GO" id="GO:0003908">
    <property type="term" value="F:methylated-DNA-[protein]-cysteine S-methyltransferase activity"/>
    <property type="evidence" value="ECO:0007669"/>
    <property type="project" value="UniProtKB-UniRule"/>
</dbReference>
<dbReference type="FunFam" id="1.10.10.10:FF:000214">
    <property type="entry name" value="Methylated-DNA--protein-cysteine methyltransferase"/>
    <property type="match status" value="1"/>
</dbReference>
<evidence type="ECO:0000256" key="6">
    <source>
        <dbReference type="ARBA" id="ARBA00022763"/>
    </source>
</evidence>
<dbReference type="EMBL" id="CP006664">
    <property type="protein sequence ID" value="AIJ06709.1"/>
    <property type="molecule type" value="Genomic_DNA"/>
</dbReference>
<comment type="similarity">
    <text evidence="2 9">Belongs to the MGMT family.</text>
</comment>
<dbReference type="RefSeq" id="WP_034162511.1">
    <property type="nucleotide sequence ID" value="NZ_CP006664.1"/>
</dbReference>
<feature type="active site" description="Nucleophile; methyl group acceptor" evidence="9">
    <location>
        <position position="129"/>
    </location>
</feature>
<evidence type="ECO:0000313" key="12">
    <source>
        <dbReference type="Proteomes" id="UP000028681"/>
    </source>
</evidence>
<dbReference type="PROSITE" id="PS00374">
    <property type="entry name" value="MGMT"/>
    <property type="match status" value="1"/>
</dbReference>
<dbReference type="InterPro" id="IPR036388">
    <property type="entry name" value="WH-like_DNA-bd_sf"/>
</dbReference>
<keyword evidence="3 9" id="KW-0963">Cytoplasm</keyword>
<evidence type="ECO:0000256" key="8">
    <source>
        <dbReference type="ARBA" id="ARBA00049348"/>
    </source>
</evidence>
<reference evidence="11 12" key="1">
    <citation type="journal article" date="2012" name="PLoS ONE">
        <title>Edwardsiella comparative phylogenomics reveal the new intra/inter-species taxonomic relationships, virulence evolution and niche adaptation mechanisms.</title>
        <authorList>
            <person name="Yang M."/>
            <person name="Lv Y."/>
            <person name="Xiao J."/>
            <person name="Wu H."/>
            <person name="Zheng H."/>
            <person name="Liu Q."/>
            <person name="Zhang Y."/>
            <person name="Wang Q."/>
        </authorList>
    </citation>
    <scope>NUCLEOTIDE SEQUENCE [LARGE SCALE GENOMIC DNA]</scope>
    <source>
        <strain evidence="12">080813</strain>
    </source>
</reference>
<evidence type="ECO:0000256" key="9">
    <source>
        <dbReference type="HAMAP-Rule" id="MF_00772"/>
    </source>
</evidence>
<evidence type="ECO:0000313" key="11">
    <source>
        <dbReference type="EMBL" id="AIJ06709.1"/>
    </source>
</evidence>
<dbReference type="HOGENOM" id="CLU_000445_52_2_6"/>
<comment type="catalytic activity">
    <reaction evidence="8 9">
        <text>a 6-O-methyl-2'-deoxyguanosine in DNA + L-cysteinyl-[protein] = S-methyl-L-cysteinyl-[protein] + a 2'-deoxyguanosine in DNA</text>
        <dbReference type="Rhea" id="RHEA:24000"/>
        <dbReference type="Rhea" id="RHEA-COMP:10131"/>
        <dbReference type="Rhea" id="RHEA-COMP:10132"/>
        <dbReference type="Rhea" id="RHEA-COMP:11367"/>
        <dbReference type="Rhea" id="RHEA-COMP:11368"/>
        <dbReference type="ChEBI" id="CHEBI:29950"/>
        <dbReference type="ChEBI" id="CHEBI:82612"/>
        <dbReference type="ChEBI" id="CHEBI:85445"/>
        <dbReference type="ChEBI" id="CHEBI:85448"/>
        <dbReference type="EC" id="2.1.1.63"/>
    </reaction>
</comment>
<dbReference type="GO" id="GO:0032259">
    <property type="term" value="P:methylation"/>
    <property type="evidence" value="ECO:0007669"/>
    <property type="project" value="UniProtKB-KW"/>
</dbReference>
<keyword evidence="5 9" id="KW-0808">Transferase</keyword>
<dbReference type="InterPro" id="IPR014048">
    <property type="entry name" value="MethylDNA_cys_MeTrfase_DNA-bd"/>
</dbReference>
<dbReference type="InterPro" id="IPR036217">
    <property type="entry name" value="MethylDNA_cys_MeTrfase_DNAb"/>
</dbReference>
<evidence type="ECO:0000256" key="2">
    <source>
        <dbReference type="ARBA" id="ARBA00008711"/>
    </source>
</evidence>
<dbReference type="Gene3D" id="1.10.10.10">
    <property type="entry name" value="Winged helix-like DNA-binding domain superfamily/Winged helix DNA-binding domain"/>
    <property type="match status" value="1"/>
</dbReference>
<protein>
    <recommendedName>
        <fullName evidence="9">Methylated-DNA--protein-cysteine methyltransferase</fullName>
        <ecNumber evidence="9">2.1.1.63</ecNumber>
    </recommendedName>
    <alternativeName>
        <fullName evidence="9">6-O-methylguanine-DNA methyltransferase</fullName>
        <shortName evidence="9">MGMT</shortName>
    </alternativeName>
    <alternativeName>
        <fullName evidence="9">O-6-methylguanine-DNA-alkyltransferase</fullName>
    </alternativeName>
</protein>
<keyword evidence="4 9" id="KW-0489">Methyltransferase</keyword>